<gene>
    <name evidence="9" type="primary">lspA</name>
    <name evidence="12" type="ORF">BET10_17950</name>
</gene>
<evidence type="ECO:0000256" key="11">
    <source>
        <dbReference type="RuleBase" id="RU004181"/>
    </source>
</evidence>
<dbReference type="PRINTS" id="PR00781">
    <property type="entry name" value="LIPOSIGPTASE"/>
</dbReference>
<keyword evidence="2 9" id="KW-1003">Cell membrane</keyword>
<dbReference type="NCBIfam" id="TIGR00077">
    <property type="entry name" value="lspA"/>
    <property type="match status" value="1"/>
</dbReference>
<dbReference type="GO" id="GO:0005886">
    <property type="term" value="C:plasma membrane"/>
    <property type="evidence" value="ECO:0007669"/>
    <property type="project" value="UniProtKB-SubCell"/>
</dbReference>
<evidence type="ECO:0000256" key="1">
    <source>
        <dbReference type="ARBA" id="ARBA00006139"/>
    </source>
</evidence>
<dbReference type="PANTHER" id="PTHR33695:SF1">
    <property type="entry name" value="LIPOPROTEIN SIGNAL PEPTIDASE"/>
    <property type="match status" value="1"/>
</dbReference>
<dbReference type="GO" id="GO:0004190">
    <property type="term" value="F:aspartic-type endopeptidase activity"/>
    <property type="evidence" value="ECO:0007669"/>
    <property type="project" value="UniProtKB-UniRule"/>
</dbReference>
<comment type="similarity">
    <text evidence="1 9 11">Belongs to the peptidase A8 family.</text>
</comment>
<evidence type="ECO:0000256" key="6">
    <source>
        <dbReference type="ARBA" id="ARBA00022801"/>
    </source>
</evidence>
<comment type="caution">
    <text evidence="12">The sequence shown here is derived from an EMBL/GenBank/DDBJ whole genome shotgun (WGS) entry which is preliminary data.</text>
</comment>
<feature type="transmembrane region" description="Helical" evidence="9">
    <location>
        <begin position="94"/>
        <end position="113"/>
    </location>
</feature>
<dbReference type="Proteomes" id="UP000179786">
    <property type="component" value="Unassembled WGS sequence"/>
</dbReference>
<evidence type="ECO:0000256" key="10">
    <source>
        <dbReference type="RuleBase" id="RU000594"/>
    </source>
</evidence>
<feature type="active site" evidence="9">
    <location>
        <position position="141"/>
    </location>
</feature>
<comment type="pathway">
    <text evidence="9">Protein modification; lipoprotein biosynthesis (signal peptide cleavage).</text>
</comment>
<evidence type="ECO:0000256" key="4">
    <source>
        <dbReference type="ARBA" id="ARBA00022692"/>
    </source>
</evidence>
<protein>
    <recommendedName>
        <fullName evidence="9">Lipoprotein signal peptidase</fullName>
        <ecNumber evidence="9">3.4.23.36</ecNumber>
    </recommendedName>
    <alternativeName>
        <fullName evidence="9">Prolipoprotein signal peptidase</fullName>
    </alternativeName>
    <alternativeName>
        <fullName evidence="9">Signal peptidase II</fullName>
        <shortName evidence="9">SPase II</shortName>
    </alternativeName>
</protein>
<keyword evidence="3 9" id="KW-0645">Protease</keyword>
<evidence type="ECO:0000256" key="5">
    <source>
        <dbReference type="ARBA" id="ARBA00022750"/>
    </source>
</evidence>
<dbReference type="EMBL" id="MKJU01000030">
    <property type="protein sequence ID" value="OHU88712.1"/>
    <property type="molecule type" value="Genomic_DNA"/>
</dbReference>
<dbReference type="UniPathway" id="UPA00665"/>
<evidence type="ECO:0000256" key="7">
    <source>
        <dbReference type="ARBA" id="ARBA00022989"/>
    </source>
</evidence>
<keyword evidence="5 9" id="KW-0064">Aspartyl protease</keyword>
<evidence type="ECO:0000313" key="13">
    <source>
        <dbReference type="Proteomes" id="UP000179786"/>
    </source>
</evidence>
<organism evidence="12 13">
    <name type="scientific">Pseudoalteromonas amylolytica</name>
    <dbReference type="NCBI Taxonomy" id="1859457"/>
    <lineage>
        <taxon>Bacteria</taxon>
        <taxon>Pseudomonadati</taxon>
        <taxon>Pseudomonadota</taxon>
        <taxon>Gammaproteobacteria</taxon>
        <taxon>Alteromonadales</taxon>
        <taxon>Pseudoalteromonadaceae</taxon>
        <taxon>Pseudoalteromonas</taxon>
    </lineage>
</organism>
<reference evidence="12 13" key="1">
    <citation type="submission" date="2016-09" db="EMBL/GenBank/DDBJ databases">
        <title>Pseudoalteromonas amylolytica sp. nov., isolated from the surface seawater.</title>
        <authorList>
            <person name="Wu Y.-H."/>
            <person name="Cheng H."/>
            <person name="Jin X.-B."/>
            <person name="Wang C.-S."/>
            <person name="Xu X.-W."/>
        </authorList>
    </citation>
    <scope>NUCLEOTIDE SEQUENCE [LARGE SCALE GENOMIC DNA]</scope>
    <source>
        <strain evidence="12 13">JW1</strain>
    </source>
</reference>
<keyword evidence="7 9" id="KW-1133">Transmembrane helix</keyword>
<comment type="function">
    <text evidence="9 10">This protein specifically catalyzes the removal of signal peptides from prolipoproteins.</text>
</comment>
<keyword evidence="4 9" id="KW-0812">Transmembrane</keyword>
<keyword evidence="6 9" id="KW-0378">Hydrolase</keyword>
<evidence type="ECO:0000313" key="12">
    <source>
        <dbReference type="EMBL" id="OHU88712.1"/>
    </source>
</evidence>
<dbReference type="PROSITE" id="PS00855">
    <property type="entry name" value="SPASE_II"/>
    <property type="match status" value="1"/>
</dbReference>
<evidence type="ECO:0000256" key="3">
    <source>
        <dbReference type="ARBA" id="ARBA00022670"/>
    </source>
</evidence>
<feature type="active site" evidence="9">
    <location>
        <position position="123"/>
    </location>
</feature>
<dbReference type="OrthoDB" id="9810259at2"/>
<dbReference type="AlphaFoldDB" id="A0A1S1MLR5"/>
<dbReference type="PANTHER" id="PTHR33695">
    <property type="entry name" value="LIPOPROTEIN SIGNAL PEPTIDASE"/>
    <property type="match status" value="1"/>
</dbReference>
<dbReference type="Pfam" id="PF01252">
    <property type="entry name" value="Peptidase_A8"/>
    <property type="match status" value="1"/>
</dbReference>
<evidence type="ECO:0000256" key="8">
    <source>
        <dbReference type="ARBA" id="ARBA00023136"/>
    </source>
</evidence>
<dbReference type="EC" id="3.4.23.36" evidence="9"/>
<comment type="catalytic activity">
    <reaction evidence="9 10">
        <text>Release of signal peptides from bacterial membrane prolipoproteins. Hydrolyzes -Xaa-Yaa-Zaa-|-(S,diacylglyceryl)Cys-, in which Xaa is hydrophobic (preferably Leu), and Yaa (Ala or Ser) and Zaa (Gly or Ala) have small, neutral side chains.</text>
        <dbReference type="EC" id="3.4.23.36"/>
    </reaction>
</comment>
<dbReference type="GO" id="GO:0006508">
    <property type="term" value="P:proteolysis"/>
    <property type="evidence" value="ECO:0007669"/>
    <property type="project" value="UniProtKB-KW"/>
</dbReference>
<feature type="transmembrane region" description="Helical" evidence="9">
    <location>
        <begin position="133"/>
        <end position="156"/>
    </location>
</feature>
<keyword evidence="8 9" id="KW-0472">Membrane</keyword>
<dbReference type="RefSeq" id="WP_070986624.1">
    <property type="nucleotide sequence ID" value="NZ_MKJU01000030.1"/>
</dbReference>
<accession>A0A1S1MLR5</accession>
<dbReference type="InterPro" id="IPR001872">
    <property type="entry name" value="Peptidase_A8"/>
</dbReference>
<dbReference type="STRING" id="1859457.BET10_17950"/>
<evidence type="ECO:0000256" key="2">
    <source>
        <dbReference type="ARBA" id="ARBA00022475"/>
    </source>
</evidence>
<proteinExistence type="inferred from homology"/>
<dbReference type="HAMAP" id="MF_00161">
    <property type="entry name" value="LspA"/>
    <property type="match status" value="1"/>
</dbReference>
<keyword evidence="13" id="KW-1185">Reference proteome</keyword>
<evidence type="ECO:0000256" key="9">
    <source>
        <dbReference type="HAMAP-Rule" id="MF_00161"/>
    </source>
</evidence>
<comment type="subcellular location">
    <subcellularLocation>
        <location evidence="9">Cell membrane</location>
        <topology evidence="9">Multi-pass membrane protein</topology>
    </subcellularLocation>
</comment>
<feature type="transmembrane region" description="Helical" evidence="9">
    <location>
        <begin position="70"/>
        <end position="87"/>
    </location>
</feature>
<name>A0A1S1MLR5_9GAMM</name>
<sequence length="166" mass="18803">MTSTTQRSGLVWLWLSLLLFAVDYVTKAVVVANMELYESIKLLPFFNFTYMHNYGAAFSFLSDAGGWQRYFLSVIAIGISVLLLYWLKKLPAKSWVLCCAYSMVLAGALGNLVDRLIHGYVIDFLHFYYQTWHYPAFNVADMAIVGGAALLIFDAFRGDNAQEKKV</sequence>
<comment type="caution">
    <text evidence="9">Lacks conserved residue(s) required for the propagation of feature annotation.</text>
</comment>